<reference evidence="3" key="1">
    <citation type="submission" date="2020-12" db="EMBL/GenBank/DDBJ databases">
        <authorList>
            <person name="Iha C."/>
        </authorList>
    </citation>
    <scope>NUCLEOTIDE SEQUENCE</scope>
</reference>
<accession>A0A8S1IUQ5</accession>
<dbReference type="InterPro" id="IPR011333">
    <property type="entry name" value="SKP1/BTB/POZ_sf"/>
</dbReference>
<dbReference type="Gene3D" id="3.30.710.10">
    <property type="entry name" value="Potassium Channel Kv1.1, Chain A"/>
    <property type="match status" value="1"/>
</dbReference>
<dbReference type="SMART" id="SM00225">
    <property type="entry name" value="BTB"/>
    <property type="match status" value="1"/>
</dbReference>
<dbReference type="OrthoDB" id="6359943at2759"/>
<keyword evidence="4" id="KW-1185">Reference proteome</keyword>
<evidence type="ECO:0000259" key="2">
    <source>
        <dbReference type="PROSITE" id="PS50097"/>
    </source>
</evidence>
<evidence type="ECO:0000256" key="1">
    <source>
        <dbReference type="ARBA" id="ARBA00004906"/>
    </source>
</evidence>
<evidence type="ECO:0000313" key="4">
    <source>
        <dbReference type="Proteomes" id="UP000708148"/>
    </source>
</evidence>
<dbReference type="PANTHER" id="PTHR47369:SF1">
    <property type="entry name" value="BTB_POZ DOMAIN-CONTAINING PROTEIN"/>
    <property type="match status" value="1"/>
</dbReference>
<feature type="domain" description="BTB" evidence="2">
    <location>
        <begin position="29"/>
        <end position="99"/>
    </location>
</feature>
<dbReference type="AlphaFoldDB" id="A0A8S1IUQ5"/>
<dbReference type="PANTHER" id="PTHR47369">
    <property type="entry name" value="BTB/POZ DOMAIN-CONTAINING PROTEIN"/>
    <property type="match status" value="1"/>
</dbReference>
<comment type="pathway">
    <text evidence="1">Protein modification; protein ubiquitination.</text>
</comment>
<name>A0A8S1IUQ5_9CHLO</name>
<organism evidence="3 4">
    <name type="scientific">Ostreobium quekettii</name>
    <dbReference type="NCBI Taxonomy" id="121088"/>
    <lineage>
        <taxon>Eukaryota</taxon>
        <taxon>Viridiplantae</taxon>
        <taxon>Chlorophyta</taxon>
        <taxon>core chlorophytes</taxon>
        <taxon>Ulvophyceae</taxon>
        <taxon>TCBD clade</taxon>
        <taxon>Bryopsidales</taxon>
        <taxon>Ostreobineae</taxon>
        <taxon>Ostreobiaceae</taxon>
        <taxon>Ostreobium</taxon>
    </lineage>
</organism>
<gene>
    <name evidence="3" type="ORF">OSTQU699_LOCUS2800</name>
</gene>
<sequence length="488" mass="54599">MDGAATTISGAISTTANALRDAFVEGRFSDITVDVKNTKFRLHRVVLWQIPYFRSLFQGNWKDSDQDLLRLDAADPLVTAEAFQAVVRTVYHLPMALTLQNVLSIHAAGSFLQMEELCVKCVDFISDHLSVDNVVSFTLIADAYEYMARKRLAEACKRFLLVHATDLRDQLSKLTVASLRDLFASDSLWVPSEYDRFTLIMDAFAPKLEAAGKKSRAKAAPGVAGGDQWGPDGAWRWASLPHAQILSAGYDDFPRESEDSVRRALESILATSLHFEYLSLEDGRAACARCAELKMCGAMEALLVGRFKAEALQATIQSQGAAAAVRAPAQGEDPPQPFDKDLGTFRFGVELADAKGLRPDGYWASGRVFFGGSEWWLVVQRRQRKNYTGHPYGVFLYRESADTERRLYSDRRSQLAVEVEFLCAGRRHPDKRRKFRNWDYCADWGFWQFLVEDELDMYLTAKDSLRFGVLVRLAFGSSPSGAGYAQDG</sequence>
<dbReference type="PROSITE" id="PS50097">
    <property type="entry name" value="BTB"/>
    <property type="match status" value="1"/>
</dbReference>
<evidence type="ECO:0000313" key="3">
    <source>
        <dbReference type="EMBL" id="CAD7697439.1"/>
    </source>
</evidence>
<dbReference type="InterPro" id="IPR000210">
    <property type="entry name" value="BTB/POZ_dom"/>
</dbReference>
<dbReference type="EMBL" id="CAJHUC010000659">
    <property type="protein sequence ID" value="CAD7697439.1"/>
    <property type="molecule type" value="Genomic_DNA"/>
</dbReference>
<dbReference type="SUPFAM" id="SSF54695">
    <property type="entry name" value="POZ domain"/>
    <property type="match status" value="1"/>
</dbReference>
<proteinExistence type="predicted"/>
<protein>
    <recommendedName>
        <fullName evidence="2">BTB domain-containing protein</fullName>
    </recommendedName>
</protein>
<comment type="caution">
    <text evidence="3">The sequence shown here is derived from an EMBL/GenBank/DDBJ whole genome shotgun (WGS) entry which is preliminary data.</text>
</comment>
<dbReference type="Pfam" id="PF00651">
    <property type="entry name" value="BTB"/>
    <property type="match status" value="1"/>
</dbReference>
<dbReference type="Proteomes" id="UP000708148">
    <property type="component" value="Unassembled WGS sequence"/>
</dbReference>